<feature type="domain" description="Beta-lactamase-related" evidence="1">
    <location>
        <begin position="26"/>
        <end position="367"/>
    </location>
</feature>
<evidence type="ECO:0000313" key="3">
    <source>
        <dbReference type="Proteomes" id="UP000634660"/>
    </source>
</evidence>
<evidence type="ECO:0000259" key="1">
    <source>
        <dbReference type="Pfam" id="PF00144"/>
    </source>
</evidence>
<dbReference type="Proteomes" id="UP000634660">
    <property type="component" value="Unassembled WGS sequence"/>
</dbReference>
<sequence>MVGIGSEAVVCGEFEPGFERVRDAFEANFRTRGEMGAAVCVYSNGRKVVDLWGGLADPESQTPWHRDTIVGMMSVGKGMAALCVLMLADRGQLDLDEAVASYWPEFAQAGKAEITVRTLLQSKAALLFADAAPDGSGFDWDTMIRSFESQAPEWEPGTKGAYHTMSAGFLLGELVRRVDGRPLETFFDDEVAGPLGVDYRFGLRRADFPRTAKISAPLDQTLLDQMATPGTPLHRAWRIRPRPADLRANPSNDPDYLMARFPSANGQGNARAVARVYAALAESGELDGVRLISRELIDQARTPSWEDICPMTGMYTRYGAGFVLPDETTVPWPGRRAFGHPGLGGALGIADPEARLAFAYSPNHLDNGAGLGERCTALIDALWSDRAQ</sequence>
<dbReference type="Pfam" id="PF00144">
    <property type="entry name" value="Beta-lactamase"/>
    <property type="match status" value="1"/>
</dbReference>
<proteinExistence type="predicted"/>
<dbReference type="InterPro" id="IPR052907">
    <property type="entry name" value="Beta-lactamase/esterase"/>
</dbReference>
<reference evidence="2" key="1">
    <citation type="journal article" date="2014" name="Int. J. Syst. Evol. Microbiol.">
        <title>Complete genome sequence of Corynebacterium casei LMG S-19264T (=DSM 44701T), isolated from a smear-ripened cheese.</title>
        <authorList>
            <consortium name="US DOE Joint Genome Institute (JGI-PGF)"/>
            <person name="Walter F."/>
            <person name="Albersmeier A."/>
            <person name="Kalinowski J."/>
            <person name="Ruckert C."/>
        </authorList>
    </citation>
    <scope>NUCLEOTIDE SEQUENCE</scope>
    <source>
        <strain evidence="2">JCM 4834</strain>
    </source>
</reference>
<dbReference type="Gene3D" id="3.40.710.10">
    <property type="entry name" value="DD-peptidase/beta-lactamase superfamily"/>
    <property type="match status" value="1"/>
</dbReference>
<dbReference type="RefSeq" id="WP_208836001.1">
    <property type="nucleotide sequence ID" value="NZ_BMVX01000047.1"/>
</dbReference>
<accession>A0A918RHP7</accession>
<organism evidence="2 3">
    <name type="scientific">Streptomyces subrutilus</name>
    <dbReference type="NCBI Taxonomy" id="36818"/>
    <lineage>
        <taxon>Bacteria</taxon>
        <taxon>Bacillati</taxon>
        <taxon>Actinomycetota</taxon>
        <taxon>Actinomycetes</taxon>
        <taxon>Kitasatosporales</taxon>
        <taxon>Streptomycetaceae</taxon>
        <taxon>Streptomyces</taxon>
    </lineage>
</organism>
<dbReference type="InterPro" id="IPR001466">
    <property type="entry name" value="Beta-lactam-related"/>
</dbReference>
<keyword evidence="2" id="KW-0378">Hydrolase</keyword>
<dbReference type="PANTHER" id="PTHR43319:SF3">
    <property type="entry name" value="BETA-LACTAMASE-RELATED DOMAIN-CONTAINING PROTEIN"/>
    <property type="match status" value="1"/>
</dbReference>
<dbReference type="GO" id="GO:0016787">
    <property type="term" value="F:hydrolase activity"/>
    <property type="evidence" value="ECO:0007669"/>
    <property type="project" value="UniProtKB-KW"/>
</dbReference>
<dbReference type="SUPFAM" id="SSF56601">
    <property type="entry name" value="beta-lactamase/transpeptidase-like"/>
    <property type="match status" value="1"/>
</dbReference>
<comment type="caution">
    <text evidence="2">The sequence shown here is derived from an EMBL/GenBank/DDBJ whole genome shotgun (WGS) entry which is preliminary data.</text>
</comment>
<reference evidence="2" key="2">
    <citation type="submission" date="2020-09" db="EMBL/GenBank/DDBJ databases">
        <authorList>
            <person name="Sun Q."/>
            <person name="Ohkuma M."/>
        </authorList>
    </citation>
    <scope>NUCLEOTIDE SEQUENCE</scope>
    <source>
        <strain evidence="2">JCM 4834</strain>
    </source>
</reference>
<dbReference type="PANTHER" id="PTHR43319">
    <property type="entry name" value="BETA-LACTAMASE-RELATED"/>
    <property type="match status" value="1"/>
</dbReference>
<dbReference type="InterPro" id="IPR012338">
    <property type="entry name" value="Beta-lactam/transpept-like"/>
</dbReference>
<name>A0A918RHP7_9ACTN</name>
<dbReference type="AlphaFoldDB" id="A0A918RHP7"/>
<protein>
    <submittedName>
        <fullName evidence="2">Serine hydrolase</fullName>
    </submittedName>
</protein>
<evidence type="ECO:0000313" key="2">
    <source>
        <dbReference type="EMBL" id="GGZ98273.1"/>
    </source>
</evidence>
<gene>
    <name evidence="2" type="ORF">GCM10010371_67540</name>
</gene>
<dbReference type="EMBL" id="BMVX01000047">
    <property type="protein sequence ID" value="GGZ98273.1"/>
    <property type="molecule type" value="Genomic_DNA"/>
</dbReference>